<accession>A0A285VJ12</accession>
<keyword evidence="1" id="KW-0175">Coiled coil</keyword>
<dbReference type="Pfam" id="PF14305">
    <property type="entry name" value="ATPgrasp_TupA"/>
    <property type="match status" value="1"/>
</dbReference>
<dbReference type="EMBL" id="OBQK01000002">
    <property type="protein sequence ID" value="SOC53857.1"/>
    <property type="molecule type" value="Genomic_DNA"/>
</dbReference>
<name>A0A285VJ12_9MICO</name>
<dbReference type="AlphaFoldDB" id="A0A285VJ12"/>
<proteinExistence type="predicted"/>
<reference evidence="3" key="1">
    <citation type="submission" date="2017-08" db="EMBL/GenBank/DDBJ databases">
        <authorList>
            <person name="Varghese N."/>
            <person name="Submissions S."/>
        </authorList>
    </citation>
    <scope>NUCLEOTIDE SEQUENCE [LARGE SCALE GENOMIC DNA]</scope>
    <source>
        <strain evidence="3">USBA17B2</strain>
    </source>
</reference>
<dbReference type="Proteomes" id="UP000219688">
    <property type="component" value="Unassembled WGS sequence"/>
</dbReference>
<sequence length="352" mass="38564">MTLRAAAGRALRGVPSVRRRDEVTRALRRDVARLTREVDSLAAENARLTQQVTSASWASHLPAVRRQFRMGMKLPDAGTMPLTRIAAKLANYRLAASHGVAIPQVHAVWDALDEVALDDLPDRFVLKSERGSAARGVLPLVREGDGYVLADGTARHTPASVIEHFARLEEVGRAVGPFFAEELLSDGSGRALPVDVKIFAYYGVIGQVRLRASDAHGSRSSRKRFLTADGEDLFADADTSLPVPHLLAEAVAAARTLSLAVPFPFVRVDVYDTPQGVVLGELTLAPGSDERHPLEHDQHLGFCYEHAQSRLLQDLHRGRPYALLYGDHPLDHAPRAWHAPGQAEVRWSPPVR</sequence>
<evidence type="ECO:0000313" key="2">
    <source>
        <dbReference type="EMBL" id="SOC53857.1"/>
    </source>
</evidence>
<feature type="coiled-coil region" evidence="1">
    <location>
        <begin position="24"/>
        <end position="51"/>
    </location>
</feature>
<dbReference type="InterPro" id="IPR029465">
    <property type="entry name" value="ATPgrasp_TupA"/>
</dbReference>
<evidence type="ECO:0000256" key="1">
    <source>
        <dbReference type="SAM" id="Coils"/>
    </source>
</evidence>
<organism evidence="2 3">
    <name type="scientific">Ornithinimicrobium cerasi</name>
    <dbReference type="NCBI Taxonomy" id="2248773"/>
    <lineage>
        <taxon>Bacteria</taxon>
        <taxon>Bacillati</taxon>
        <taxon>Actinomycetota</taxon>
        <taxon>Actinomycetes</taxon>
        <taxon>Micrococcales</taxon>
        <taxon>Ornithinimicrobiaceae</taxon>
        <taxon>Ornithinimicrobium</taxon>
    </lineage>
</organism>
<dbReference type="RefSeq" id="WP_097187252.1">
    <property type="nucleotide sequence ID" value="NZ_OBQK01000002.1"/>
</dbReference>
<protein>
    <submittedName>
        <fullName evidence="2">TupA-like ATPgrasp</fullName>
    </submittedName>
</protein>
<gene>
    <name evidence="2" type="ORF">SAMN05421879_102215</name>
</gene>
<keyword evidence="3" id="KW-1185">Reference proteome</keyword>
<evidence type="ECO:0000313" key="3">
    <source>
        <dbReference type="Proteomes" id="UP000219688"/>
    </source>
</evidence>